<dbReference type="PANTHER" id="PTHR30404">
    <property type="entry name" value="N-ACETYLMURAMOYL-L-ALANINE AMIDASE"/>
    <property type="match status" value="1"/>
</dbReference>
<dbReference type="Pfam" id="PF08239">
    <property type="entry name" value="SH3_3"/>
    <property type="match status" value="2"/>
</dbReference>
<evidence type="ECO:0000256" key="2">
    <source>
        <dbReference type="ARBA" id="ARBA00023316"/>
    </source>
</evidence>
<dbReference type="EC" id="3.5.1.28" evidence="5"/>
<dbReference type="Proteomes" id="UP001595772">
    <property type="component" value="Unassembled WGS sequence"/>
</dbReference>
<dbReference type="GO" id="GO:0008745">
    <property type="term" value="F:N-acetylmuramoyl-L-alanine amidase activity"/>
    <property type="evidence" value="ECO:0007669"/>
    <property type="project" value="UniProtKB-EC"/>
</dbReference>
<dbReference type="SUPFAM" id="SSF53187">
    <property type="entry name" value="Zn-dependent exopeptidases"/>
    <property type="match status" value="1"/>
</dbReference>
<evidence type="ECO:0000259" key="4">
    <source>
        <dbReference type="PROSITE" id="PS51781"/>
    </source>
</evidence>
<dbReference type="Pfam" id="PF01520">
    <property type="entry name" value="Amidase_3"/>
    <property type="match status" value="1"/>
</dbReference>
<dbReference type="Gene3D" id="2.30.30.40">
    <property type="entry name" value="SH3 Domains"/>
    <property type="match status" value="2"/>
</dbReference>
<dbReference type="CDD" id="cd02696">
    <property type="entry name" value="MurNAc-LAA"/>
    <property type="match status" value="1"/>
</dbReference>
<sequence>MQTHSRKLMFILFTAIIFLYSANVEIVYADEAIIEGSNLNIRSGPGTDYDSVGVADTGESYTIIQEKNGWVEIELPGGSGWVAEDFTTVTESSEEDEETEKETDVSSITIQHEHTQLREGPSTDYDIIHFAEKGIEYDVLSAINEWYEIDVAGQSGYILKDLVSEPKEASNKNVFKNKTIIIDAGHGGRDVGAIGTTDTYEKSFTYLTAHELEQELQYLGANVLLTREEDEFISLSSRSTYSNFNDTDAFISIHYNSVPELPNVSGIESFYYADQNENLAKYIQQGIIKETDESDRGIAKGDFQVLRTNLKPSVLLELGFISNPEREALLQTNAYQKKLVTGIVEGLRKYFSE</sequence>
<feature type="region of interest" description="Disordered" evidence="3">
    <location>
        <begin position="89"/>
        <end position="108"/>
    </location>
</feature>
<feature type="domain" description="SH3b" evidence="4">
    <location>
        <begin position="29"/>
        <end position="91"/>
    </location>
</feature>
<dbReference type="InterPro" id="IPR003646">
    <property type="entry name" value="SH3-like_bac-type"/>
</dbReference>
<evidence type="ECO:0000256" key="3">
    <source>
        <dbReference type="SAM" id="MobiDB-lite"/>
    </source>
</evidence>
<evidence type="ECO:0000256" key="1">
    <source>
        <dbReference type="ARBA" id="ARBA00022801"/>
    </source>
</evidence>
<dbReference type="InterPro" id="IPR002508">
    <property type="entry name" value="MurNAc-LAA_cat"/>
</dbReference>
<reference evidence="6" key="1">
    <citation type="journal article" date="2019" name="Int. J. Syst. Evol. Microbiol.">
        <title>The Global Catalogue of Microorganisms (GCM) 10K type strain sequencing project: providing services to taxonomists for standard genome sequencing and annotation.</title>
        <authorList>
            <consortium name="The Broad Institute Genomics Platform"/>
            <consortium name="The Broad Institute Genome Sequencing Center for Infectious Disease"/>
            <person name="Wu L."/>
            <person name="Ma J."/>
        </authorList>
    </citation>
    <scope>NUCLEOTIDE SEQUENCE [LARGE SCALE GENOMIC DNA]</scope>
    <source>
        <strain evidence="6">IBRC-M 10703</strain>
    </source>
</reference>
<keyword evidence="1 5" id="KW-0378">Hydrolase</keyword>
<protein>
    <submittedName>
        <fullName evidence="5">N-acetylmuramoyl-L-alanine amidase</fullName>
        <ecNumber evidence="5">3.5.1.28</ecNumber>
    </submittedName>
</protein>
<dbReference type="InterPro" id="IPR050695">
    <property type="entry name" value="N-acetylmuramoyl_amidase_3"/>
</dbReference>
<dbReference type="RefSeq" id="WP_379495175.1">
    <property type="nucleotide sequence ID" value="NZ_JBHSAO010000001.1"/>
</dbReference>
<dbReference type="Gene3D" id="3.40.630.40">
    <property type="entry name" value="Zn-dependent exopeptidases"/>
    <property type="match status" value="1"/>
</dbReference>
<accession>A0ABV8GVU0</accession>
<name>A0ABV8GVU0_9BACI</name>
<gene>
    <name evidence="5" type="ORF">ACFOUV_02430</name>
</gene>
<feature type="domain" description="SH3b" evidence="4">
    <location>
        <begin position="103"/>
        <end position="166"/>
    </location>
</feature>
<dbReference type="PANTHER" id="PTHR30404:SF0">
    <property type="entry name" value="N-ACETYLMURAMOYL-L-ALANINE AMIDASE AMIC"/>
    <property type="match status" value="1"/>
</dbReference>
<keyword evidence="2" id="KW-0961">Cell wall biogenesis/degradation</keyword>
<dbReference type="InterPro" id="IPR017293">
    <property type="entry name" value="N-acetylmuramoyl-L-ala_amidase"/>
</dbReference>
<feature type="compositionally biased region" description="Acidic residues" evidence="3">
    <location>
        <begin position="92"/>
        <end position="101"/>
    </location>
</feature>
<dbReference type="SMART" id="SM00646">
    <property type="entry name" value="Ami_3"/>
    <property type="match status" value="1"/>
</dbReference>
<dbReference type="PROSITE" id="PS51781">
    <property type="entry name" value="SH3B"/>
    <property type="match status" value="2"/>
</dbReference>
<evidence type="ECO:0000313" key="6">
    <source>
        <dbReference type="Proteomes" id="UP001595772"/>
    </source>
</evidence>
<comment type="caution">
    <text evidence="5">The sequence shown here is derived from an EMBL/GenBank/DDBJ whole genome shotgun (WGS) entry which is preliminary data.</text>
</comment>
<proteinExistence type="predicted"/>
<dbReference type="EMBL" id="JBHSAO010000001">
    <property type="protein sequence ID" value="MFC4022674.1"/>
    <property type="molecule type" value="Genomic_DNA"/>
</dbReference>
<dbReference type="SMART" id="SM00287">
    <property type="entry name" value="SH3b"/>
    <property type="match status" value="2"/>
</dbReference>
<evidence type="ECO:0000313" key="5">
    <source>
        <dbReference type="EMBL" id="MFC4022674.1"/>
    </source>
</evidence>
<dbReference type="PIRSF" id="PIRSF037846">
    <property type="entry name" value="Autolysin_YrvJ_prd"/>
    <property type="match status" value="1"/>
</dbReference>
<organism evidence="5 6">
    <name type="scientific">Oceanobacillus longus</name>
    <dbReference type="NCBI Taxonomy" id="930120"/>
    <lineage>
        <taxon>Bacteria</taxon>
        <taxon>Bacillati</taxon>
        <taxon>Bacillota</taxon>
        <taxon>Bacilli</taxon>
        <taxon>Bacillales</taxon>
        <taxon>Bacillaceae</taxon>
        <taxon>Oceanobacillus</taxon>
    </lineage>
</organism>
<keyword evidence="6" id="KW-1185">Reference proteome</keyword>